<keyword evidence="1" id="KW-0328">Glycosyltransferase</keyword>
<evidence type="ECO:0000256" key="1">
    <source>
        <dbReference type="ARBA" id="ARBA00022676"/>
    </source>
</evidence>
<gene>
    <name evidence="4" type="primary">ybiB</name>
    <name evidence="4" type="ORF">GCM10010946_07980</name>
</gene>
<dbReference type="RefSeq" id="WP_189355695.1">
    <property type="nucleotide sequence ID" value="NZ_BMYU01000001.1"/>
</dbReference>
<comment type="caution">
    <text evidence="4">The sequence shown here is derived from an EMBL/GenBank/DDBJ whole genome shotgun (WGS) entry which is preliminary data.</text>
</comment>
<dbReference type="Proteomes" id="UP000653343">
    <property type="component" value="Unassembled WGS sequence"/>
</dbReference>
<dbReference type="NCBIfam" id="NF006005">
    <property type="entry name" value="PRK08136.1"/>
    <property type="match status" value="1"/>
</dbReference>
<dbReference type="InterPro" id="IPR005940">
    <property type="entry name" value="Anthranilate_Pribosyl_Tfrase"/>
</dbReference>
<dbReference type="PANTHER" id="PTHR43285:SF4">
    <property type="entry name" value="TRANSFERASE"/>
    <property type="match status" value="1"/>
</dbReference>
<evidence type="ECO:0000259" key="3">
    <source>
        <dbReference type="Pfam" id="PF02885"/>
    </source>
</evidence>
<keyword evidence="4" id="KW-0238">DNA-binding</keyword>
<dbReference type="GO" id="GO:0003677">
    <property type="term" value="F:DNA binding"/>
    <property type="evidence" value="ECO:0007669"/>
    <property type="project" value="UniProtKB-KW"/>
</dbReference>
<name>A0ABQ2XUA9_9BURK</name>
<dbReference type="InterPro" id="IPR036320">
    <property type="entry name" value="Glycosyl_Trfase_fam3_N_dom_sf"/>
</dbReference>
<evidence type="ECO:0000313" key="4">
    <source>
        <dbReference type="EMBL" id="GGX33016.1"/>
    </source>
</evidence>
<dbReference type="InterPro" id="IPR017459">
    <property type="entry name" value="Glycosyl_Trfase_fam3_N_dom"/>
</dbReference>
<proteinExistence type="predicted"/>
<dbReference type="InterPro" id="IPR035902">
    <property type="entry name" value="Nuc_phospho_transferase"/>
</dbReference>
<keyword evidence="2" id="KW-0808">Transferase</keyword>
<dbReference type="SUPFAM" id="SSF52418">
    <property type="entry name" value="Nucleoside phosphorylase/phosphoribosyltransferase catalytic domain"/>
    <property type="match status" value="1"/>
</dbReference>
<evidence type="ECO:0000313" key="5">
    <source>
        <dbReference type="Proteomes" id="UP000653343"/>
    </source>
</evidence>
<dbReference type="Gene3D" id="3.40.1030.10">
    <property type="entry name" value="Nucleoside phosphorylase/phosphoribosyltransferase catalytic domain"/>
    <property type="match status" value="1"/>
</dbReference>
<evidence type="ECO:0000256" key="2">
    <source>
        <dbReference type="ARBA" id="ARBA00022679"/>
    </source>
</evidence>
<feature type="domain" description="Glycosyl transferase family 3 N-terminal" evidence="3">
    <location>
        <begin position="14"/>
        <end position="75"/>
    </location>
</feature>
<organism evidence="4 5">
    <name type="scientific">Undibacterium squillarum</name>
    <dbReference type="NCBI Taxonomy" id="1131567"/>
    <lineage>
        <taxon>Bacteria</taxon>
        <taxon>Pseudomonadati</taxon>
        <taxon>Pseudomonadota</taxon>
        <taxon>Betaproteobacteria</taxon>
        <taxon>Burkholderiales</taxon>
        <taxon>Oxalobacteraceae</taxon>
        <taxon>Undibacterium</taxon>
    </lineage>
</organism>
<dbReference type="SUPFAM" id="SSF47648">
    <property type="entry name" value="Nucleoside phosphorylase/phosphoribosyltransferase N-terminal domain"/>
    <property type="match status" value="1"/>
</dbReference>
<accession>A0ABQ2XUA9</accession>
<keyword evidence="5" id="KW-1185">Reference proteome</keyword>
<reference evidence="5" key="1">
    <citation type="journal article" date="2019" name="Int. J. Syst. Evol. Microbiol.">
        <title>The Global Catalogue of Microorganisms (GCM) 10K type strain sequencing project: providing services to taxonomists for standard genome sequencing and annotation.</title>
        <authorList>
            <consortium name="The Broad Institute Genomics Platform"/>
            <consortium name="The Broad Institute Genome Sequencing Center for Infectious Disease"/>
            <person name="Wu L."/>
            <person name="Ma J."/>
        </authorList>
    </citation>
    <scope>NUCLEOTIDE SEQUENCE [LARGE SCALE GENOMIC DNA]</scope>
    <source>
        <strain evidence="5">KCTC 23917</strain>
    </source>
</reference>
<dbReference type="PANTHER" id="PTHR43285">
    <property type="entry name" value="ANTHRANILATE PHOSPHORIBOSYLTRANSFERASE"/>
    <property type="match status" value="1"/>
</dbReference>
<protein>
    <submittedName>
        <fullName evidence="4">DNA-binding protein YbiB</fullName>
    </submittedName>
</protein>
<dbReference type="EMBL" id="BMYU01000001">
    <property type="protein sequence ID" value="GGX33016.1"/>
    <property type="molecule type" value="Genomic_DNA"/>
</dbReference>
<dbReference type="Pfam" id="PF02885">
    <property type="entry name" value="Glycos_trans_3N"/>
    <property type="match status" value="1"/>
</dbReference>
<sequence length="325" mass="35536">MQLDAGFAEWHVPSVIKEIGRGKFGAKPMDRATAAKLYDAMLKREVSDLQLGAILLAMRIKGETPEEIAGFLDACKPHCLSLPVSTPGDFAPVLIPSYNGARKKPNLTPLLALLLAREGVPVLLHGVLQDAGRVTSAEIFQQLEIGECKDAAQVSACWQSGLPAWMALSTLSPAMSGLLNIRKELGLRNSTHTLVKLLQPFAIPALRLTSYTHREYLTTLSEFAAQCLPASEGALFLMRATEGETVANTARMQQLNVWYDGQQEVLGETQEVAFEGAEILPEALDAVTTAQWISDVLEGKKPVPANIQLQFQWCREWSARVAEKM</sequence>
<dbReference type="Gene3D" id="1.20.970.10">
    <property type="entry name" value="Transferase, Pyrimidine Nucleoside Phosphorylase, Chain C"/>
    <property type="match status" value="1"/>
</dbReference>